<sequence>MQRNYFTLYHTAMELHERLAGGFVFEIHSQQKNELTLSFVTAAGDHLQVVMVLRRPELCLFTKEGMNRRKRQSANLLHTICEREVTGVAMSPYDREILVGLSGGDTLVLRLFSASANAFLVSEGIITDACTARNDLVGKIYREKDNHLAQDIIRELELLAQNKQLFSSRIGRAAGPDNQDSFNFLPGFDRTMLRALAERAGGNDDPDNLFNAFRDIFYELLDPLPQTGRTPEGKPLFSILHPPLPESVTCSSMLEGLNRYSSAIWGWLHTAEALGGLETTLRQQLRKIEKELQGYDPEILAENATRYETCGHLLMGALYLERTSPDSVTVPDLFNPGRQDITITLKPNISLSDNAAEYFRKASKTRGKCAAMAQRRTELEKRKTVLESLSTELVSLVTPKSVKQFIEANQAKLRGTGIPSPKTASGPSSRFRTVKLSPSVTLYIGKNAKNNEQLTFAFAKPDDIWLHARGSAGSHCVLKGATMQQKEEIRKAAEFAARHSAAQHSELVPVMYTLKKYVRRSKKLPPGQVIVEREKVILVQPAKNDE</sequence>
<dbReference type="Gene3D" id="2.30.310.10">
    <property type="entry name" value="ibrinogen binding protein from staphylococcus aureus domain"/>
    <property type="match status" value="1"/>
</dbReference>
<name>A0A101JT55_CHLLI</name>
<evidence type="ECO:0000313" key="2">
    <source>
        <dbReference type="EMBL" id="KUL32565.1"/>
    </source>
</evidence>
<gene>
    <name evidence="2" type="ORF">ASB62_01515</name>
</gene>
<dbReference type="EMBL" id="LMBR01000018">
    <property type="protein sequence ID" value="KUL32565.1"/>
    <property type="molecule type" value="Genomic_DNA"/>
</dbReference>
<dbReference type="AlphaFoldDB" id="A0A101JT55"/>
<accession>A0A101JT55</accession>
<evidence type="ECO:0000313" key="3">
    <source>
        <dbReference type="Proteomes" id="UP000053937"/>
    </source>
</evidence>
<dbReference type="Proteomes" id="UP000053937">
    <property type="component" value="Unassembled WGS sequence"/>
</dbReference>
<dbReference type="PANTHER" id="PTHR15239:SF6">
    <property type="entry name" value="RIBOSOME QUALITY CONTROL COMPLEX SUBUNIT NEMF"/>
    <property type="match status" value="1"/>
</dbReference>
<keyword evidence="3" id="KW-1185">Reference proteome</keyword>
<dbReference type="GO" id="GO:1990112">
    <property type="term" value="C:RQC complex"/>
    <property type="evidence" value="ECO:0007669"/>
    <property type="project" value="TreeGrafter"/>
</dbReference>
<protein>
    <recommendedName>
        <fullName evidence="1">NFACT RNA-binding domain-containing protein</fullName>
    </recommendedName>
</protein>
<proteinExistence type="predicted"/>
<evidence type="ECO:0000259" key="1">
    <source>
        <dbReference type="Pfam" id="PF05670"/>
    </source>
</evidence>
<dbReference type="PANTHER" id="PTHR15239">
    <property type="entry name" value="NUCLEAR EXPORT MEDIATOR FACTOR NEMF"/>
    <property type="match status" value="1"/>
</dbReference>
<dbReference type="InterPro" id="IPR051608">
    <property type="entry name" value="RQC_Subunit_NEMF"/>
</dbReference>
<dbReference type="GO" id="GO:0043023">
    <property type="term" value="F:ribosomal large subunit binding"/>
    <property type="evidence" value="ECO:0007669"/>
    <property type="project" value="TreeGrafter"/>
</dbReference>
<comment type="caution">
    <text evidence="2">The sequence shown here is derived from an EMBL/GenBank/DDBJ whole genome shotgun (WGS) entry which is preliminary data.</text>
</comment>
<dbReference type="GO" id="GO:0000049">
    <property type="term" value="F:tRNA binding"/>
    <property type="evidence" value="ECO:0007669"/>
    <property type="project" value="TreeGrafter"/>
</dbReference>
<dbReference type="Pfam" id="PF05833">
    <property type="entry name" value="NFACT_N"/>
    <property type="match status" value="1"/>
</dbReference>
<dbReference type="OrthoDB" id="9766163at2"/>
<dbReference type="RefSeq" id="WP_059138309.1">
    <property type="nucleotide sequence ID" value="NZ_LMBR01000018.1"/>
</dbReference>
<dbReference type="InterPro" id="IPR008532">
    <property type="entry name" value="NFACT_RNA-bd"/>
</dbReference>
<dbReference type="Pfam" id="PF05670">
    <property type="entry name" value="NFACT-R_1"/>
    <property type="match status" value="1"/>
</dbReference>
<reference evidence="2 3" key="1">
    <citation type="submission" date="2015-10" db="EMBL/GenBank/DDBJ databases">
        <title>Draft Genome Sequence of Chlorobium limicola strain Frasassi Growing under Artificial Lighting in the Frasassi Cave System.</title>
        <authorList>
            <person name="Mansor M."/>
            <person name="Macalady J."/>
        </authorList>
    </citation>
    <scope>NUCLEOTIDE SEQUENCE [LARGE SCALE GENOMIC DNA]</scope>
    <source>
        <strain evidence="2 3">Frasassi</strain>
    </source>
</reference>
<dbReference type="GO" id="GO:0072344">
    <property type="term" value="P:rescue of stalled ribosome"/>
    <property type="evidence" value="ECO:0007669"/>
    <property type="project" value="TreeGrafter"/>
</dbReference>
<organism evidence="2 3">
    <name type="scientific">Chlorobium limicola</name>
    <dbReference type="NCBI Taxonomy" id="1092"/>
    <lineage>
        <taxon>Bacteria</taxon>
        <taxon>Pseudomonadati</taxon>
        <taxon>Chlorobiota</taxon>
        <taxon>Chlorobiia</taxon>
        <taxon>Chlorobiales</taxon>
        <taxon>Chlorobiaceae</taxon>
        <taxon>Chlorobium/Pelodictyon group</taxon>
        <taxon>Chlorobium</taxon>
    </lineage>
</organism>
<feature type="domain" description="NFACT RNA-binding" evidence="1">
    <location>
        <begin position="436"/>
        <end position="531"/>
    </location>
</feature>